<dbReference type="SMART" id="SM00736">
    <property type="entry name" value="CADG"/>
    <property type="match status" value="1"/>
</dbReference>
<dbReference type="Gene3D" id="2.60.40.10">
    <property type="entry name" value="Immunoglobulins"/>
    <property type="match status" value="1"/>
</dbReference>
<dbReference type="GO" id="GO:0016020">
    <property type="term" value="C:membrane"/>
    <property type="evidence" value="ECO:0007669"/>
    <property type="project" value="InterPro"/>
</dbReference>
<name>X1VVX8_9ZZZZ</name>
<dbReference type="GO" id="GO:0005509">
    <property type="term" value="F:calcium ion binding"/>
    <property type="evidence" value="ECO:0007669"/>
    <property type="project" value="InterPro"/>
</dbReference>
<proteinExistence type="predicted"/>
<dbReference type="InterPro" id="IPR015919">
    <property type="entry name" value="Cadherin-like_sf"/>
</dbReference>
<comment type="caution">
    <text evidence="2">The sequence shown here is derived from an EMBL/GenBank/DDBJ whole genome shotgun (WGS) entry which is preliminary data.</text>
</comment>
<feature type="non-terminal residue" evidence="2">
    <location>
        <position position="239"/>
    </location>
</feature>
<dbReference type="EMBL" id="BARW01027346">
    <property type="protein sequence ID" value="GAJ14985.1"/>
    <property type="molecule type" value="Genomic_DNA"/>
</dbReference>
<gene>
    <name evidence="2" type="ORF">S12H4_44387</name>
</gene>
<dbReference type="SUPFAM" id="SSF49313">
    <property type="entry name" value="Cadherin-like"/>
    <property type="match status" value="1"/>
</dbReference>
<dbReference type="Pfam" id="PF05345">
    <property type="entry name" value="He_PIG"/>
    <property type="match status" value="1"/>
</dbReference>
<sequence length="239" mass="26241">MKKLFIILFVSIAATVMGGCLNLASIFPIHNVAPVIISEPIITATEDQLYSYQVEASDYNGDTLTYSSIIKPEGMNIDSENGLITWTPTNDQVGINQVEVEISDGKKSITQSFEIEVINVNNPPQIFSYFPTNLNFEINEGNSIKFEVQAHDIDLNTTLSYKWLLNGKEVSSSSVSGNDSQSSWIYSAGYGDYSQKIIKVLVGDGELEGYIQWSITIKDVIPPAQPSLNTVISPTNISS</sequence>
<evidence type="ECO:0000259" key="1">
    <source>
        <dbReference type="SMART" id="SM00736"/>
    </source>
</evidence>
<feature type="domain" description="Dystroglycan-type cadherin-like" evidence="1">
    <location>
        <begin position="36"/>
        <end position="124"/>
    </location>
</feature>
<evidence type="ECO:0000313" key="2">
    <source>
        <dbReference type="EMBL" id="GAJ14985.1"/>
    </source>
</evidence>
<accession>X1VVX8</accession>
<dbReference type="AlphaFoldDB" id="X1VVX8"/>
<dbReference type="PROSITE" id="PS51257">
    <property type="entry name" value="PROKAR_LIPOPROTEIN"/>
    <property type="match status" value="1"/>
</dbReference>
<reference evidence="2" key="1">
    <citation type="journal article" date="2014" name="Front. Microbiol.">
        <title>High frequency of phylogenetically diverse reductive dehalogenase-homologous genes in deep subseafloor sedimentary metagenomes.</title>
        <authorList>
            <person name="Kawai M."/>
            <person name="Futagami T."/>
            <person name="Toyoda A."/>
            <person name="Takaki Y."/>
            <person name="Nishi S."/>
            <person name="Hori S."/>
            <person name="Arai W."/>
            <person name="Tsubouchi T."/>
            <person name="Morono Y."/>
            <person name="Uchiyama I."/>
            <person name="Ito T."/>
            <person name="Fujiyama A."/>
            <person name="Inagaki F."/>
            <person name="Takami H."/>
        </authorList>
    </citation>
    <scope>NUCLEOTIDE SEQUENCE</scope>
    <source>
        <strain evidence="2">Expedition CK06-06</strain>
    </source>
</reference>
<dbReference type="InterPro" id="IPR013783">
    <property type="entry name" value="Ig-like_fold"/>
</dbReference>
<protein>
    <recommendedName>
        <fullName evidence="1">Dystroglycan-type cadherin-like domain-containing protein</fullName>
    </recommendedName>
</protein>
<organism evidence="2">
    <name type="scientific">marine sediment metagenome</name>
    <dbReference type="NCBI Taxonomy" id="412755"/>
    <lineage>
        <taxon>unclassified sequences</taxon>
        <taxon>metagenomes</taxon>
        <taxon>ecological metagenomes</taxon>
    </lineage>
</organism>
<dbReference type="InterPro" id="IPR006644">
    <property type="entry name" value="Cadg"/>
</dbReference>